<feature type="coiled-coil region" evidence="5">
    <location>
        <begin position="412"/>
        <end position="439"/>
    </location>
</feature>
<feature type="compositionally biased region" description="Basic and acidic residues" evidence="6">
    <location>
        <begin position="1"/>
        <end position="12"/>
    </location>
</feature>
<evidence type="ECO:0000256" key="6">
    <source>
        <dbReference type="SAM" id="MobiDB-lite"/>
    </source>
</evidence>
<dbReference type="AlphaFoldDB" id="A0A077R0G1"/>
<feature type="compositionally biased region" description="Basic and acidic residues" evidence="6">
    <location>
        <begin position="279"/>
        <end position="288"/>
    </location>
</feature>
<comment type="subcellular location">
    <subcellularLocation>
        <location evidence="1">Membrane</location>
    </subcellularLocation>
</comment>
<sequence length="794" mass="88830">MSSRSIRREAVRRSPRISGRSETPDARSLALASTPSRTRAPSPDMIDQQLTPSAASPRIRSPPLYNLSRNLAATSIKQEESISSSFYIREPSNSSRMTSPAPTYQPAILRGDQRSFHDPREAANASLSTSLSIFSSEGDPNDNYQNEEREVAQFQQQQEEATNASSRLNGVRRVSGQRKARTSLEDRPYRPGSDVDEDDDDIGSPTRRRRRRGRGRDSDSLGAFEQGRIANATWMAAASKKSRGRKSGYAVRASEEVNNDEHGVQINHDEEDAGATSGKETRFDGASDSDDNHADIASNFFIDKDESRLVEQPKPLSVIKGFFSGIAKLLSSVVFWLLTKLIRLPKRAWNSLGRDASKSLLNSLIFAIGAVVFSYLLQILLDSPSGLSARLTFLTPAHDDDVPGNPSRSSLVLGLDRENQRLRSELERLNSRLDTLSSSIESQISSSLTSASAKIAADTSERQTSELDRIQASTKRTISRMAQQELQSIQDSVSSSVELMLRDLDSKVNSRLKQRADETENKFLNRLEKEVSRIAKYANDQVNVRLGQAFDETFLSSVIENRLERYSRDRTGKVDWASVTSGAWLVEQGTVHKGFRYNSVWDVAKFLAQGRKVAIGDPVKAITPGAELGRGDCWMTGWGSMLHVKLAETKVVDELVVEHALPGMARTAPRRIMVWGYVDDEDEKYYLEYRKSKAQTQDEYLKQLMPEPFYNAIPHEYKENEEGGAPLLLGFFEFKPSGSTLQTFNLTQEARAYAYGVKSVRWQFVDGWSTSPPICVYRIRVHGSDWRVIGDNWP</sequence>
<dbReference type="InterPro" id="IPR045119">
    <property type="entry name" value="SUN1-5"/>
</dbReference>
<feature type="transmembrane region" description="Helical" evidence="7">
    <location>
        <begin position="321"/>
        <end position="339"/>
    </location>
</feature>
<evidence type="ECO:0000256" key="2">
    <source>
        <dbReference type="ARBA" id="ARBA00022692"/>
    </source>
</evidence>
<keyword evidence="5" id="KW-0175">Coiled coil</keyword>
<keyword evidence="3 7" id="KW-1133">Transmembrane helix</keyword>
<evidence type="ECO:0000256" key="1">
    <source>
        <dbReference type="ARBA" id="ARBA00004370"/>
    </source>
</evidence>
<proteinExistence type="predicted"/>
<evidence type="ECO:0000313" key="9">
    <source>
        <dbReference type="EMBL" id="CDI52356.1"/>
    </source>
</evidence>
<dbReference type="Gene3D" id="2.60.120.260">
    <property type="entry name" value="Galactose-binding domain-like"/>
    <property type="match status" value="1"/>
</dbReference>
<dbReference type="EMBL" id="HG529537">
    <property type="protein sequence ID" value="CDI52356.1"/>
    <property type="molecule type" value="Genomic_DNA"/>
</dbReference>
<evidence type="ECO:0000256" key="5">
    <source>
        <dbReference type="SAM" id="Coils"/>
    </source>
</evidence>
<dbReference type="InterPro" id="IPR012919">
    <property type="entry name" value="SUN_dom"/>
</dbReference>
<dbReference type="Pfam" id="PF07738">
    <property type="entry name" value="Sad1_UNC"/>
    <property type="match status" value="1"/>
</dbReference>
<feature type="region of interest" description="Disordered" evidence="6">
    <location>
        <begin position="1"/>
        <end position="63"/>
    </location>
</feature>
<feature type="region of interest" description="Disordered" evidence="6">
    <location>
        <begin position="241"/>
        <end position="288"/>
    </location>
</feature>
<evidence type="ECO:0000259" key="8">
    <source>
        <dbReference type="PROSITE" id="PS51469"/>
    </source>
</evidence>
<name>A0A077R0G1_9BASI</name>
<evidence type="ECO:0000256" key="3">
    <source>
        <dbReference type="ARBA" id="ARBA00022989"/>
    </source>
</evidence>
<reference evidence="9" key="1">
    <citation type="journal article" date="2014" name="Genome Biol. Evol.">
        <title>Gene Loss Rather Than Gene Gain Is Associated with a Host Jump from Monocots to Dicots in the Smut Fungus Melanopsichium pennsylvanicum.</title>
        <authorList>
            <person name="Sharma R."/>
            <person name="Mishra B."/>
            <person name="Runge F."/>
            <person name="Thines M."/>
        </authorList>
    </citation>
    <scope>NUCLEOTIDE SEQUENCE</scope>
    <source>
        <strain evidence="9">4</strain>
    </source>
</reference>
<accession>A0A077R0G1</accession>
<keyword evidence="2 7" id="KW-0812">Transmembrane</keyword>
<protein>
    <recommendedName>
        <fullName evidence="8">SUN domain-containing protein</fullName>
    </recommendedName>
</protein>
<dbReference type="PANTHER" id="PTHR12911:SF8">
    <property type="entry name" value="KLAROID PROTEIN-RELATED"/>
    <property type="match status" value="1"/>
</dbReference>
<feature type="region of interest" description="Disordered" evidence="6">
    <location>
        <begin position="78"/>
        <end position="111"/>
    </location>
</feature>
<dbReference type="GO" id="GO:0043495">
    <property type="term" value="F:protein-membrane adaptor activity"/>
    <property type="evidence" value="ECO:0007669"/>
    <property type="project" value="TreeGrafter"/>
</dbReference>
<feature type="compositionally biased region" description="Basic and acidic residues" evidence="6">
    <location>
        <begin position="253"/>
        <end position="263"/>
    </location>
</feature>
<feature type="compositionally biased region" description="Low complexity" evidence="6">
    <location>
        <begin position="52"/>
        <end position="63"/>
    </location>
</feature>
<feature type="compositionally biased region" description="Polar residues" evidence="6">
    <location>
        <begin position="78"/>
        <end position="102"/>
    </location>
</feature>
<keyword evidence="4 7" id="KW-0472">Membrane</keyword>
<evidence type="ECO:0000256" key="4">
    <source>
        <dbReference type="ARBA" id="ARBA00023136"/>
    </source>
</evidence>
<organism evidence="9">
    <name type="scientific">Melanopsichium pennsylvanicum 4</name>
    <dbReference type="NCBI Taxonomy" id="1398559"/>
    <lineage>
        <taxon>Eukaryota</taxon>
        <taxon>Fungi</taxon>
        <taxon>Dikarya</taxon>
        <taxon>Basidiomycota</taxon>
        <taxon>Ustilaginomycotina</taxon>
        <taxon>Ustilaginomycetes</taxon>
        <taxon>Ustilaginales</taxon>
        <taxon>Ustilaginaceae</taxon>
        <taxon>Melanopsichium</taxon>
    </lineage>
</organism>
<evidence type="ECO:0000256" key="7">
    <source>
        <dbReference type="SAM" id="Phobius"/>
    </source>
</evidence>
<feature type="transmembrane region" description="Helical" evidence="7">
    <location>
        <begin position="360"/>
        <end position="381"/>
    </location>
</feature>
<dbReference type="GO" id="GO:0034993">
    <property type="term" value="C:meiotic nuclear membrane microtubule tethering complex"/>
    <property type="evidence" value="ECO:0007669"/>
    <property type="project" value="TreeGrafter"/>
</dbReference>
<dbReference type="PANTHER" id="PTHR12911">
    <property type="entry name" value="SAD1/UNC-84-LIKE PROTEIN-RELATED"/>
    <property type="match status" value="1"/>
</dbReference>
<feature type="domain" description="SUN" evidence="8">
    <location>
        <begin position="555"/>
        <end position="786"/>
    </location>
</feature>
<feature type="region of interest" description="Disordered" evidence="6">
    <location>
        <begin position="150"/>
        <end position="224"/>
    </location>
</feature>
<dbReference type="PROSITE" id="PS51469">
    <property type="entry name" value="SUN"/>
    <property type="match status" value="1"/>
</dbReference>